<feature type="compositionally biased region" description="Pro residues" evidence="1">
    <location>
        <begin position="37"/>
        <end position="49"/>
    </location>
</feature>
<feature type="region of interest" description="Disordered" evidence="1">
    <location>
        <begin position="1"/>
        <end position="83"/>
    </location>
</feature>
<dbReference type="InParanoid" id="C5LLB5"/>
<evidence type="ECO:0000256" key="1">
    <source>
        <dbReference type="SAM" id="MobiDB-lite"/>
    </source>
</evidence>
<dbReference type="GeneID" id="9047496"/>
<sequence length="432" mass="52227">MSAPSDSPAFEEVPGSWSETEEYVLALGGYDQEEGPSPSPTGSAPPIPPAAREGGPEAAPAVGDESGPAPAPLSISPLGNEPHRTIKSYDLGEKFTGTDKQAHSLEVFEFISRVKAHLKLLNIAPSHHYQYLLLNTRLAAYNALTNNVRLPINDPQAFHVGVSVLQERFGVSRHDLWALARNRRLNVGETTSDLIGDLQKYLSYSLPEVLSLSRQCLDWDYYNYGYDYYNHDYDYDYYNHDCDHYNHDYDYDYYNHDYGYDYYNRDYEYDYYNYGYDYYNHNYDYDYYNHDYDYYNYGYDYYNHDYDYDYYNYGYDYYNHDYDYDYYNYGYDYYNHGYDYYNHNYDYDYYNHDYDYDYYYGYDYYNRDYDYDYYNHDYDYDFYTQDYDYDYYDYDYYCPDNNGFTTQLRVNWGYEILMSCLECLIESILTAY</sequence>
<dbReference type="RefSeq" id="XP_002769756.1">
    <property type="nucleotide sequence ID" value="XM_002769710.1"/>
</dbReference>
<dbReference type="AlphaFoldDB" id="C5LLB5"/>
<dbReference type="Proteomes" id="UP000007800">
    <property type="component" value="Unassembled WGS sequence"/>
</dbReference>
<evidence type="ECO:0000313" key="2">
    <source>
        <dbReference type="EMBL" id="EER02474.1"/>
    </source>
</evidence>
<evidence type="ECO:0000313" key="3">
    <source>
        <dbReference type="Proteomes" id="UP000007800"/>
    </source>
</evidence>
<organism evidence="3">
    <name type="scientific">Perkinsus marinus (strain ATCC 50983 / TXsc)</name>
    <dbReference type="NCBI Taxonomy" id="423536"/>
    <lineage>
        <taxon>Eukaryota</taxon>
        <taxon>Sar</taxon>
        <taxon>Alveolata</taxon>
        <taxon>Perkinsozoa</taxon>
        <taxon>Perkinsea</taxon>
        <taxon>Perkinsida</taxon>
        <taxon>Perkinsidae</taxon>
        <taxon>Perkinsus</taxon>
    </lineage>
</organism>
<dbReference type="EMBL" id="GG683102">
    <property type="protein sequence ID" value="EER02474.1"/>
    <property type="molecule type" value="Genomic_DNA"/>
</dbReference>
<accession>C5LLB5</accession>
<proteinExistence type="predicted"/>
<protein>
    <submittedName>
        <fullName evidence="2">Uncharacterized protein</fullName>
    </submittedName>
</protein>
<name>C5LLB5_PERM5</name>
<gene>
    <name evidence="2" type="ORF">Pmar_PMAR004837</name>
</gene>
<keyword evidence="3" id="KW-1185">Reference proteome</keyword>
<feature type="compositionally biased region" description="Low complexity" evidence="1">
    <location>
        <begin position="50"/>
        <end position="61"/>
    </location>
</feature>
<dbReference type="OrthoDB" id="435388at2759"/>
<reference evidence="2 3" key="1">
    <citation type="submission" date="2008-07" db="EMBL/GenBank/DDBJ databases">
        <authorList>
            <person name="El-Sayed N."/>
            <person name="Caler E."/>
            <person name="Inman J."/>
            <person name="Amedeo P."/>
            <person name="Hass B."/>
            <person name="Wortman J."/>
        </authorList>
    </citation>
    <scope>NUCLEOTIDE SEQUENCE [LARGE SCALE GENOMIC DNA]</scope>
    <source>
        <strain evidence="3">ATCC 50983 / TXsc</strain>
    </source>
</reference>